<feature type="transmembrane region" description="Helical" evidence="7">
    <location>
        <begin position="92"/>
        <end position="110"/>
    </location>
</feature>
<dbReference type="Pfam" id="PF01545">
    <property type="entry name" value="Cation_efflux"/>
    <property type="match status" value="1"/>
</dbReference>
<dbReference type="InterPro" id="IPR036837">
    <property type="entry name" value="Cation_efflux_CTD_sf"/>
</dbReference>
<dbReference type="SUPFAM" id="SSF160240">
    <property type="entry name" value="Cation efflux protein cytoplasmic domain-like"/>
    <property type="match status" value="1"/>
</dbReference>
<keyword evidence="11" id="KW-1185">Reference proteome</keyword>
<proteinExistence type="inferred from homology"/>
<feature type="transmembrane region" description="Helical" evidence="7">
    <location>
        <begin position="122"/>
        <end position="146"/>
    </location>
</feature>
<evidence type="ECO:0000313" key="10">
    <source>
        <dbReference type="EMBL" id="MDO5457050.1"/>
    </source>
</evidence>
<evidence type="ECO:0000259" key="8">
    <source>
        <dbReference type="Pfam" id="PF01545"/>
    </source>
</evidence>
<dbReference type="NCBIfam" id="TIGR01297">
    <property type="entry name" value="CDF"/>
    <property type="match status" value="1"/>
</dbReference>
<evidence type="ECO:0000256" key="1">
    <source>
        <dbReference type="ARBA" id="ARBA00004141"/>
    </source>
</evidence>
<keyword evidence="6 7" id="KW-0472">Membrane</keyword>
<dbReference type="PANTHER" id="PTHR43840">
    <property type="entry name" value="MITOCHONDRIAL METAL TRANSPORTER 1-RELATED"/>
    <property type="match status" value="1"/>
</dbReference>
<keyword evidence="5 7" id="KW-1133">Transmembrane helix</keyword>
<dbReference type="Pfam" id="PF16916">
    <property type="entry name" value="ZT_dimer"/>
    <property type="match status" value="1"/>
</dbReference>
<dbReference type="Gene3D" id="3.30.70.1350">
    <property type="entry name" value="Cation efflux protein, cytoplasmic domain"/>
    <property type="match status" value="1"/>
</dbReference>
<accession>A0AA43ZRF2</accession>
<dbReference type="Proteomes" id="UP001171751">
    <property type="component" value="Unassembled WGS sequence"/>
</dbReference>
<dbReference type="AlphaFoldDB" id="A0AA43ZRF2"/>
<evidence type="ECO:0000256" key="2">
    <source>
        <dbReference type="ARBA" id="ARBA00008114"/>
    </source>
</evidence>
<sequence length="389" mass="44476">MSWIKNFQDRYPKEKQRYKTGLLAGSIGVFSNLILFIIKIIAGYSAQSISITADAMNSLSDGVSSLLTILGFYWASKPADKEHPYGHQRAEYISGFVVAIIIIIIGFQFLSQSIMKIMNPSAVLLSPLIFWILIFSAVFKLIQGWVYRQLAASIQSNTLTAVSKDSFNDVLMTASIILSVLLEKWTGWHLDGYVGSLIAVYIIYSGFESIQFAISDLLGERPHPELTQQMVAILERYPKVLDYHDLDVHKYGPDTFHASIHLEVDAKMSLVHAHRLSSKIERDFLEELQIKLVSHVDPVQLDDPLVTRLHYKIKKLLRSYDEDYRFHDLHLLDRDKKEPRIIFDVVVPEGESLNNDQLYGKIVKDIHTFAPDTKVEINFDRVYLLKDLD</sequence>
<dbReference type="InterPro" id="IPR002524">
    <property type="entry name" value="Cation_efflux"/>
</dbReference>
<gene>
    <name evidence="10" type="ORF">Q4F26_01765</name>
</gene>
<dbReference type="EMBL" id="JAUNQW010000004">
    <property type="protein sequence ID" value="MDO5457050.1"/>
    <property type="molecule type" value="Genomic_DNA"/>
</dbReference>
<dbReference type="GO" id="GO:0016020">
    <property type="term" value="C:membrane"/>
    <property type="evidence" value="ECO:0007669"/>
    <property type="project" value="UniProtKB-SubCell"/>
</dbReference>
<protein>
    <submittedName>
        <fullName evidence="10">Cation diffusion facilitator family transporter</fullName>
    </submittedName>
</protein>
<evidence type="ECO:0000256" key="7">
    <source>
        <dbReference type="SAM" id="Phobius"/>
    </source>
</evidence>
<dbReference type="PANTHER" id="PTHR43840:SF50">
    <property type="entry name" value="MANGANESE EFFLUX SYSTEM PROTEIN MNES"/>
    <property type="match status" value="1"/>
</dbReference>
<evidence type="ECO:0000256" key="5">
    <source>
        <dbReference type="ARBA" id="ARBA00022989"/>
    </source>
</evidence>
<comment type="subcellular location">
    <subcellularLocation>
        <location evidence="1">Membrane</location>
        <topology evidence="1">Multi-pass membrane protein</topology>
    </subcellularLocation>
</comment>
<dbReference type="InterPro" id="IPR058533">
    <property type="entry name" value="Cation_efflux_TM"/>
</dbReference>
<feature type="domain" description="Cation efflux protein cytoplasmic" evidence="9">
    <location>
        <begin position="222"/>
        <end position="298"/>
    </location>
</feature>
<dbReference type="InterPro" id="IPR050291">
    <property type="entry name" value="CDF_Transporter"/>
</dbReference>
<dbReference type="Gene3D" id="1.20.1510.10">
    <property type="entry name" value="Cation efflux protein transmembrane domain"/>
    <property type="match status" value="1"/>
</dbReference>
<evidence type="ECO:0000256" key="3">
    <source>
        <dbReference type="ARBA" id="ARBA00022448"/>
    </source>
</evidence>
<keyword evidence="4 7" id="KW-0812">Transmembrane</keyword>
<evidence type="ECO:0000256" key="4">
    <source>
        <dbReference type="ARBA" id="ARBA00022692"/>
    </source>
</evidence>
<evidence type="ECO:0000256" key="6">
    <source>
        <dbReference type="ARBA" id="ARBA00023136"/>
    </source>
</evidence>
<dbReference type="InterPro" id="IPR027469">
    <property type="entry name" value="Cation_efflux_TMD_sf"/>
</dbReference>
<name>A0AA43ZRF2_9LACT</name>
<evidence type="ECO:0000259" key="9">
    <source>
        <dbReference type="Pfam" id="PF16916"/>
    </source>
</evidence>
<dbReference type="InterPro" id="IPR027470">
    <property type="entry name" value="Cation_efflux_CTD"/>
</dbReference>
<organism evidence="10 11">
    <name type="scientific">Atopococcus tabaci</name>
    <dbReference type="NCBI Taxonomy" id="269774"/>
    <lineage>
        <taxon>Bacteria</taxon>
        <taxon>Bacillati</taxon>
        <taxon>Bacillota</taxon>
        <taxon>Bacilli</taxon>
        <taxon>Lactobacillales</taxon>
        <taxon>Carnobacteriaceae</taxon>
        <taxon>Atopococcus</taxon>
    </lineage>
</organism>
<dbReference type="GO" id="GO:0008324">
    <property type="term" value="F:monoatomic cation transmembrane transporter activity"/>
    <property type="evidence" value="ECO:0007669"/>
    <property type="project" value="InterPro"/>
</dbReference>
<evidence type="ECO:0000313" key="11">
    <source>
        <dbReference type="Proteomes" id="UP001171751"/>
    </source>
</evidence>
<comment type="similarity">
    <text evidence="2">Belongs to the cation diffusion facilitator (CDF) transporter (TC 2.A.4) family.</text>
</comment>
<comment type="caution">
    <text evidence="10">The sequence shown here is derived from an EMBL/GenBank/DDBJ whole genome shotgun (WGS) entry which is preliminary data.</text>
</comment>
<dbReference type="SUPFAM" id="SSF161111">
    <property type="entry name" value="Cation efflux protein transmembrane domain-like"/>
    <property type="match status" value="1"/>
</dbReference>
<keyword evidence="3" id="KW-0813">Transport</keyword>
<feature type="domain" description="Cation efflux protein transmembrane" evidence="8">
    <location>
        <begin position="27"/>
        <end position="218"/>
    </location>
</feature>
<feature type="transmembrane region" description="Helical" evidence="7">
    <location>
        <begin position="21"/>
        <end position="42"/>
    </location>
</feature>
<reference evidence="10" key="1">
    <citation type="submission" date="2023-07" db="EMBL/GenBank/DDBJ databases">
        <title>Between Cages and Wild: Unraveling the Impact of Captivity on Animal Microbiomes and Antimicrobial Resistance.</title>
        <authorList>
            <person name="Schmartz G.P."/>
            <person name="Rehner J."/>
            <person name="Schuff M.J."/>
            <person name="Becker S.L."/>
            <person name="Kravczyk M."/>
            <person name="Gurevich A."/>
            <person name="Francke R."/>
            <person name="Mueller R."/>
            <person name="Keller V."/>
            <person name="Keller A."/>
        </authorList>
    </citation>
    <scope>NUCLEOTIDE SEQUENCE</scope>
    <source>
        <strain evidence="10">S39M_St_73</strain>
    </source>
</reference>